<comment type="subcellular location">
    <subcellularLocation>
        <location evidence="1 12">Mitochondrion inner membrane</location>
        <topology evidence="1 12">Single-pass membrane protein</topology>
    </subcellularLocation>
</comment>
<dbReference type="Gene3D" id="3.10.450.320">
    <property type="entry name" value="Mitochondrial import inner membrane translocase subunit Tim21"/>
    <property type="match status" value="1"/>
</dbReference>
<comment type="function">
    <text evidence="10">Essential component of the TIM23 complex, a complex that mediates the translocation of transit peptide-containing proteins across the mitochondrial inner membrane. Required to keep the TOM and the TIM23 complexes in close contact. At some point, it is released from the TOM23 complex to allow protein translocation into the mitochondrial matrix.</text>
</comment>
<evidence type="ECO:0000256" key="10">
    <source>
        <dbReference type="ARBA" id="ARBA00060204"/>
    </source>
</evidence>
<keyword evidence="12" id="KW-0653">Protein transport</keyword>
<evidence type="ECO:0000256" key="7">
    <source>
        <dbReference type="ARBA" id="ARBA00022989"/>
    </source>
</evidence>
<dbReference type="GO" id="GO:0005744">
    <property type="term" value="C:TIM23 mitochondrial import inner membrane translocase complex"/>
    <property type="evidence" value="ECO:0007669"/>
    <property type="project" value="UniProtKB-UniRule"/>
</dbReference>
<keyword evidence="6" id="KW-0809">Transit peptide</keyword>
<dbReference type="FunCoup" id="G3JDI1">
    <property type="interactions" value="224"/>
</dbReference>
<dbReference type="InterPro" id="IPR013261">
    <property type="entry name" value="Tim21"/>
</dbReference>
<protein>
    <recommendedName>
        <fullName evidence="3 12">Mitochondrial import inner membrane translocase subunit Tim21</fullName>
    </recommendedName>
</protein>
<dbReference type="AlphaFoldDB" id="G3JDI1"/>
<dbReference type="InterPro" id="IPR038552">
    <property type="entry name" value="Tim21_IMS_sf"/>
</dbReference>
<dbReference type="VEuPathDB" id="FungiDB:CCM_04029"/>
<evidence type="ECO:0000313" key="14">
    <source>
        <dbReference type="Proteomes" id="UP000001610"/>
    </source>
</evidence>
<keyword evidence="12" id="KW-0811">Translocation</keyword>
<comment type="similarity">
    <text evidence="2 12">Belongs to the TIM21 family.</text>
</comment>
<comment type="subunit">
    <text evidence="11">Component of the TIM23 complex, at least composed of TIM23, TIM17, TIM50 and TIM21.</text>
</comment>
<dbReference type="PANTHER" id="PTHR13032">
    <property type="entry name" value="MITOCHONDRIAL IMPORT INNER MEMBRANE TRANSLOCASE SUBUNIT TIM21"/>
    <property type="match status" value="1"/>
</dbReference>
<dbReference type="HOGENOM" id="CLU_089407_0_0_1"/>
<accession>G3JDI1</accession>
<sequence length="258" mass="28786">MKPVTSLAALRPATSFLSTNNSLRTWTIARSYATQNTQGPTPLGPKRRGVTPFNDDGYVPWTELSVPEKAARATQQSFNVGLVLVGLVLTVSTLYNANSAFSCACFQTNSNDLLQGGVGYLLWTDVFSPNSKTVQFNRAIDKIKKDERCLELFGEAKKILAHGEETNNKWQRARPLASSERVDKQGVHHLLLHFHVEGPRNQGVAQVHMVKPLGHSDYEYKYLFVDVKGHGRIYLENSDAKRSDSGKKSFTLFGVKWD</sequence>
<dbReference type="GO" id="GO:0030150">
    <property type="term" value="P:protein import into mitochondrial matrix"/>
    <property type="evidence" value="ECO:0007669"/>
    <property type="project" value="UniProtKB-UniRule"/>
</dbReference>
<keyword evidence="8 12" id="KW-0496">Mitochondrion</keyword>
<keyword evidence="7" id="KW-1133">Transmembrane helix</keyword>
<evidence type="ECO:0000256" key="4">
    <source>
        <dbReference type="ARBA" id="ARBA00022692"/>
    </source>
</evidence>
<evidence type="ECO:0000313" key="13">
    <source>
        <dbReference type="EMBL" id="EGX92656.1"/>
    </source>
</evidence>
<dbReference type="EMBL" id="JH126401">
    <property type="protein sequence ID" value="EGX92656.1"/>
    <property type="molecule type" value="Genomic_DNA"/>
</dbReference>
<dbReference type="OMA" id="HFHVEGP"/>
<dbReference type="Proteomes" id="UP000001610">
    <property type="component" value="Unassembled WGS sequence"/>
</dbReference>
<dbReference type="PANTHER" id="PTHR13032:SF6">
    <property type="entry name" value="MITOCHONDRIAL IMPORT INNER MEMBRANE TRANSLOCASE SUBUNIT TIM21"/>
    <property type="match status" value="1"/>
</dbReference>
<evidence type="ECO:0000256" key="6">
    <source>
        <dbReference type="ARBA" id="ARBA00022946"/>
    </source>
</evidence>
<evidence type="ECO:0000256" key="1">
    <source>
        <dbReference type="ARBA" id="ARBA00004434"/>
    </source>
</evidence>
<gene>
    <name evidence="13" type="ORF">CCM_04029</name>
</gene>
<dbReference type="InParanoid" id="G3JDI1"/>
<evidence type="ECO:0000256" key="8">
    <source>
        <dbReference type="ARBA" id="ARBA00023128"/>
    </source>
</evidence>
<dbReference type="RefSeq" id="XP_006669240.1">
    <property type="nucleotide sequence ID" value="XM_006669177.1"/>
</dbReference>
<keyword evidence="5 12" id="KW-0999">Mitochondrion inner membrane</keyword>
<dbReference type="KEGG" id="cmt:CCM_04029"/>
<name>G3JDI1_CORMM</name>
<dbReference type="eggNOG" id="KOG4836">
    <property type="taxonomic scope" value="Eukaryota"/>
</dbReference>
<evidence type="ECO:0000256" key="5">
    <source>
        <dbReference type="ARBA" id="ARBA00022792"/>
    </source>
</evidence>
<keyword evidence="4" id="KW-0812">Transmembrane</keyword>
<evidence type="ECO:0000256" key="3">
    <source>
        <dbReference type="ARBA" id="ARBA00020726"/>
    </source>
</evidence>
<evidence type="ECO:0000256" key="2">
    <source>
        <dbReference type="ARBA" id="ARBA00010867"/>
    </source>
</evidence>
<keyword evidence="14" id="KW-1185">Reference proteome</keyword>
<proteinExistence type="inferred from homology"/>
<dbReference type="FunFam" id="3.10.450.320:FF:000002">
    <property type="entry name" value="Mitochondrial import inner membrane translocase subunit tim21"/>
    <property type="match status" value="1"/>
</dbReference>
<dbReference type="GeneID" id="18166052"/>
<keyword evidence="9" id="KW-0472">Membrane</keyword>
<evidence type="ECO:0000256" key="12">
    <source>
        <dbReference type="RuleBase" id="RU367142"/>
    </source>
</evidence>
<evidence type="ECO:0000256" key="11">
    <source>
        <dbReference type="ARBA" id="ARBA00063758"/>
    </source>
</evidence>
<organism evidence="13 14">
    <name type="scientific">Cordyceps militaris (strain CM01)</name>
    <name type="common">Caterpillar fungus</name>
    <dbReference type="NCBI Taxonomy" id="983644"/>
    <lineage>
        <taxon>Eukaryota</taxon>
        <taxon>Fungi</taxon>
        <taxon>Dikarya</taxon>
        <taxon>Ascomycota</taxon>
        <taxon>Pezizomycotina</taxon>
        <taxon>Sordariomycetes</taxon>
        <taxon>Hypocreomycetidae</taxon>
        <taxon>Hypocreales</taxon>
        <taxon>Cordycipitaceae</taxon>
        <taxon>Cordyceps</taxon>
    </lineage>
</organism>
<dbReference type="OrthoDB" id="436405at2759"/>
<dbReference type="STRING" id="983644.G3JDI1"/>
<keyword evidence="12" id="KW-0813">Transport</keyword>
<reference evidence="13 14" key="1">
    <citation type="journal article" date="2011" name="Genome Biol.">
        <title>Genome sequence of the insect pathogenic fungus Cordyceps militaris, a valued traditional Chinese medicine.</title>
        <authorList>
            <person name="Zheng P."/>
            <person name="Xia Y."/>
            <person name="Xiao G."/>
            <person name="Xiong C."/>
            <person name="Hu X."/>
            <person name="Zhang S."/>
            <person name="Zheng H."/>
            <person name="Huang Y."/>
            <person name="Zhou Y."/>
            <person name="Wang S."/>
            <person name="Zhao G.P."/>
            <person name="Liu X."/>
            <person name="St Leger R.J."/>
            <person name="Wang C."/>
        </authorList>
    </citation>
    <scope>NUCLEOTIDE SEQUENCE [LARGE SCALE GENOMIC DNA]</scope>
    <source>
        <strain evidence="13 14">CM01</strain>
    </source>
</reference>
<dbReference type="Pfam" id="PF08294">
    <property type="entry name" value="TIM21"/>
    <property type="match status" value="1"/>
</dbReference>
<evidence type="ECO:0000256" key="9">
    <source>
        <dbReference type="ARBA" id="ARBA00023136"/>
    </source>
</evidence>